<dbReference type="PANTHER" id="PTHR15020">
    <property type="entry name" value="FLAVIN REDUCTASE-RELATED"/>
    <property type="match status" value="1"/>
</dbReference>
<dbReference type="InterPro" id="IPR016040">
    <property type="entry name" value="NAD(P)-bd_dom"/>
</dbReference>
<dbReference type="PANTHER" id="PTHR15020:SF50">
    <property type="entry name" value="UPF0659 PROTEIN YMR090W"/>
    <property type="match status" value="1"/>
</dbReference>
<accession>A0ABZ1AZX8</accession>
<dbReference type="RefSeq" id="WP_324274409.1">
    <property type="nucleotide sequence ID" value="NZ_CP141261.1"/>
</dbReference>
<organism evidence="3 4">
    <name type="scientific">Blastococcus brunescens</name>
    <dbReference type="NCBI Taxonomy" id="1564165"/>
    <lineage>
        <taxon>Bacteria</taxon>
        <taxon>Bacillati</taxon>
        <taxon>Actinomycetota</taxon>
        <taxon>Actinomycetes</taxon>
        <taxon>Geodermatophilales</taxon>
        <taxon>Geodermatophilaceae</taxon>
        <taxon>Blastococcus</taxon>
    </lineage>
</organism>
<name>A0ABZ1AZX8_9ACTN</name>
<gene>
    <name evidence="3" type="ORF">U6N30_25015</name>
</gene>
<feature type="region of interest" description="Disordered" evidence="1">
    <location>
        <begin position="27"/>
        <end position="47"/>
    </location>
</feature>
<proteinExistence type="predicted"/>
<feature type="domain" description="NAD(P)-binding" evidence="2">
    <location>
        <begin position="2"/>
        <end position="66"/>
    </location>
</feature>
<dbReference type="Gene3D" id="3.40.50.720">
    <property type="entry name" value="NAD(P)-binding Rossmann-like Domain"/>
    <property type="match status" value="1"/>
</dbReference>
<dbReference type="SUPFAM" id="SSF51735">
    <property type="entry name" value="NAD(P)-binding Rossmann-fold domains"/>
    <property type="match status" value="1"/>
</dbReference>
<protein>
    <submittedName>
        <fullName evidence="3">NAD(P)H-binding protein</fullName>
    </submittedName>
</protein>
<dbReference type="Proteomes" id="UP001324287">
    <property type="component" value="Chromosome"/>
</dbReference>
<sequence>MFLTYLRAKLAAEEDLLGRPALRTTVLRPGGLTDEPGTGQVTLGRSVDRGSIPRDDVAAVLVALLDSGSDDAVLEVVAGPAPVEEAVPAALRRAGPA</sequence>
<dbReference type="EMBL" id="CP141261">
    <property type="protein sequence ID" value="WRL63061.1"/>
    <property type="molecule type" value="Genomic_DNA"/>
</dbReference>
<evidence type="ECO:0000313" key="4">
    <source>
        <dbReference type="Proteomes" id="UP001324287"/>
    </source>
</evidence>
<dbReference type="InterPro" id="IPR036291">
    <property type="entry name" value="NAD(P)-bd_dom_sf"/>
</dbReference>
<evidence type="ECO:0000259" key="2">
    <source>
        <dbReference type="Pfam" id="PF13460"/>
    </source>
</evidence>
<reference evidence="3 4" key="1">
    <citation type="submission" date="2023-12" db="EMBL/GenBank/DDBJ databases">
        <title>Blastococcus brunescens sp. nov., an actonobacterium isolated from sandstone collected in sahara desert.</title>
        <authorList>
            <person name="Gtari M."/>
            <person name="Ghodhbane F."/>
        </authorList>
    </citation>
    <scope>NUCLEOTIDE SEQUENCE [LARGE SCALE GENOMIC DNA]</scope>
    <source>
        <strain evidence="3 4">BMG 8361</strain>
    </source>
</reference>
<dbReference type="Pfam" id="PF13460">
    <property type="entry name" value="NAD_binding_10"/>
    <property type="match status" value="1"/>
</dbReference>
<keyword evidence="4" id="KW-1185">Reference proteome</keyword>
<evidence type="ECO:0000313" key="3">
    <source>
        <dbReference type="EMBL" id="WRL63061.1"/>
    </source>
</evidence>
<evidence type="ECO:0000256" key="1">
    <source>
        <dbReference type="SAM" id="MobiDB-lite"/>
    </source>
</evidence>